<sequence>MFGVKSDEPAAPRTLKVKMDGSHKFIQWLLEWDKKPRLPLPNTSPEPLCDAFNAFKAFDEESEKVLKEYKLHGYAIVEVDVLDDDDPKASMDDDQYDLVDAVEEPPTLSHL</sequence>
<reference evidence="1" key="1">
    <citation type="submission" date="2021-05" db="EMBL/GenBank/DDBJ databases">
        <authorList>
            <person name="Scholz U."/>
            <person name="Mascher M."/>
            <person name="Fiebig A."/>
        </authorList>
    </citation>
    <scope>NUCLEOTIDE SEQUENCE [LARGE SCALE GENOMIC DNA]</scope>
</reference>
<name>A0ACD5WQZ6_AVESA</name>
<dbReference type="Proteomes" id="UP001732700">
    <property type="component" value="Chromosome 4C"/>
</dbReference>
<keyword evidence="2" id="KW-1185">Reference proteome</keyword>
<evidence type="ECO:0000313" key="2">
    <source>
        <dbReference type="Proteomes" id="UP001732700"/>
    </source>
</evidence>
<proteinExistence type="predicted"/>
<evidence type="ECO:0000313" key="1">
    <source>
        <dbReference type="EnsemblPlants" id="AVESA.00010b.r2.4CG1271050.1.CDS.1"/>
    </source>
</evidence>
<protein>
    <submittedName>
        <fullName evidence="1">Uncharacterized protein</fullName>
    </submittedName>
</protein>
<accession>A0ACD5WQZ6</accession>
<reference evidence="1" key="2">
    <citation type="submission" date="2025-09" db="UniProtKB">
        <authorList>
            <consortium name="EnsemblPlants"/>
        </authorList>
    </citation>
    <scope>IDENTIFICATION</scope>
</reference>
<dbReference type="EnsemblPlants" id="AVESA.00010b.r2.4CG1271050.1">
    <property type="protein sequence ID" value="AVESA.00010b.r2.4CG1271050.1.CDS.1"/>
    <property type="gene ID" value="AVESA.00010b.r2.4CG1271050"/>
</dbReference>
<organism evidence="1 2">
    <name type="scientific">Avena sativa</name>
    <name type="common">Oat</name>
    <dbReference type="NCBI Taxonomy" id="4498"/>
    <lineage>
        <taxon>Eukaryota</taxon>
        <taxon>Viridiplantae</taxon>
        <taxon>Streptophyta</taxon>
        <taxon>Embryophyta</taxon>
        <taxon>Tracheophyta</taxon>
        <taxon>Spermatophyta</taxon>
        <taxon>Magnoliopsida</taxon>
        <taxon>Liliopsida</taxon>
        <taxon>Poales</taxon>
        <taxon>Poaceae</taxon>
        <taxon>BOP clade</taxon>
        <taxon>Pooideae</taxon>
        <taxon>Poodae</taxon>
        <taxon>Poeae</taxon>
        <taxon>Poeae Chloroplast Group 1 (Aveneae type)</taxon>
        <taxon>Aveninae</taxon>
        <taxon>Avena</taxon>
    </lineage>
</organism>